<dbReference type="PANTHER" id="PTHR42756:SF1">
    <property type="entry name" value="TRANSCRIPTIONAL REPRESSOR OF EMRAB OPERON"/>
    <property type="match status" value="1"/>
</dbReference>
<dbReference type="PROSITE" id="PS50995">
    <property type="entry name" value="HTH_MARR_2"/>
    <property type="match status" value="1"/>
</dbReference>
<evidence type="ECO:0000256" key="2">
    <source>
        <dbReference type="ARBA" id="ARBA00023125"/>
    </source>
</evidence>
<dbReference type="SUPFAM" id="SSF46785">
    <property type="entry name" value="Winged helix' DNA-binding domain"/>
    <property type="match status" value="1"/>
</dbReference>
<dbReference type="AlphaFoldDB" id="A0A6C0FZE0"/>
<evidence type="ECO:0000256" key="3">
    <source>
        <dbReference type="ARBA" id="ARBA00023163"/>
    </source>
</evidence>
<feature type="domain" description="HTH marR-type" evidence="4">
    <location>
        <begin position="1"/>
        <end position="137"/>
    </location>
</feature>
<keyword evidence="6" id="KW-1185">Reference proteome</keyword>
<dbReference type="SMART" id="SM00347">
    <property type="entry name" value="HTH_MARR"/>
    <property type="match status" value="1"/>
</dbReference>
<gene>
    <name evidence="5" type="ORF">GXP70_12035</name>
</gene>
<dbReference type="InterPro" id="IPR036390">
    <property type="entry name" value="WH_DNA-bd_sf"/>
</dbReference>
<dbReference type="GO" id="GO:0003677">
    <property type="term" value="F:DNA binding"/>
    <property type="evidence" value="ECO:0007669"/>
    <property type="project" value="UniProtKB-KW"/>
</dbReference>
<evidence type="ECO:0000256" key="1">
    <source>
        <dbReference type="ARBA" id="ARBA00023015"/>
    </source>
</evidence>
<organism evidence="5 6">
    <name type="scientific">Paenibacillus lycopersici</name>
    <dbReference type="NCBI Taxonomy" id="2704462"/>
    <lineage>
        <taxon>Bacteria</taxon>
        <taxon>Bacillati</taxon>
        <taxon>Bacillota</taxon>
        <taxon>Bacilli</taxon>
        <taxon>Bacillales</taxon>
        <taxon>Paenibacillaceae</taxon>
        <taxon>Paenibacillus</taxon>
    </lineage>
</organism>
<reference evidence="5 6" key="1">
    <citation type="submission" date="2020-01" db="EMBL/GenBank/DDBJ databases">
        <title>Paenibacillus sp. nov., isolated from tomato rhizosphere.</title>
        <authorList>
            <person name="Weon H.-Y."/>
            <person name="Lee S.A."/>
        </authorList>
    </citation>
    <scope>NUCLEOTIDE SEQUENCE [LARGE SCALE GENOMIC DNA]</scope>
    <source>
        <strain evidence="5 6">12200R-189</strain>
    </source>
</reference>
<dbReference type="KEGG" id="plyc:GXP70_12035"/>
<dbReference type="Pfam" id="PF12802">
    <property type="entry name" value="MarR_2"/>
    <property type="match status" value="1"/>
</dbReference>
<evidence type="ECO:0000313" key="5">
    <source>
        <dbReference type="EMBL" id="QHT60594.1"/>
    </source>
</evidence>
<keyword evidence="2" id="KW-0238">DNA-binding</keyword>
<dbReference type="InterPro" id="IPR000835">
    <property type="entry name" value="HTH_MarR-typ"/>
</dbReference>
<dbReference type="PANTHER" id="PTHR42756">
    <property type="entry name" value="TRANSCRIPTIONAL REGULATOR, MARR"/>
    <property type="match status" value="1"/>
</dbReference>
<dbReference type="EMBL" id="CP048209">
    <property type="protein sequence ID" value="QHT60594.1"/>
    <property type="molecule type" value="Genomic_DNA"/>
</dbReference>
<proteinExistence type="predicted"/>
<protein>
    <submittedName>
        <fullName evidence="5">Winged helix-turn-helix transcriptional regulator</fullName>
    </submittedName>
</protein>
<evidence type="ECO:0000259" key="4">
    <source>
        <dbReference type="PROSITE" id="PS50995"/>
    </source>
</evidence>
<keyword evidence="3" id="KW-0804">Transcription</keyword>
<dbReference type="GO" id="GO:0003700">
    <property type="term" value="F:DNA-binding transcription factor activity"/>
    <property type="evidence" value="ECO:0007669"/>
    <property type="project" value="InterPro"/>
</dbReference>
<dbReference type="Gene3D" id="1.10.10.10">
    <property type="entry name" value="Winged helix-like DNA-binding domain superfamily/Winged helix DNA-binding domain"/>
    <property type="match status" value="1"/>
</dbReference>
<name>A0A6C0FZE0_9BACL</name>
<dbReference type="InterPro" id="IPR036388">
    <property type="entry name" value="WH-like_DNA-bd_sf"/>
</dbReference>
<sequence>MDRADFIRESIDYMHRFMMKSLQKHAEQHGITVPQTRVIAEVLTKQSMTIKQLTQNLKMTQSTVSDIVERLTVRGILAKTPDPKDKRSVIVTLTDKTLKDIKGRTPEPLNAYIRDVLSLLNPQEQAIVEDGIRLLVTAIREKTQNDGAHSDEYFDILFLSNGGQK</sequence>
<keyword evidence="1" id="KW-0805">Transcription regulation</keyword>
<dbReference type="RefSeq" id="WP_162356947.1">
    <property type="nucleotide sequence ID" value="NZ_CP048209.1"/>
</dbReference>
<accession>A0A6C0FZE0</accession>
<evidence type="ECO:0000313" key="6">
    <source>
        <dbReference type="Proteomes" id="UP000476064"/>
    </source>
</evidence>
<dbReference type="Proteomes" id="UP000476064">
    <property type="component" value="Chromosome"/>
</dbReference>